<accession>A0ABT2ZC53</accession>
<keyword evidence="3" id="KW-0238">DNA-binding</keyword>
<dbReference type="InterPro" id="IPR000847">
    <property type="entry name" value="LysR_HTH_N"/>
</dbReference>
<keyword evidence="2" id="KW-0805">Transcription regulation</keyword>
<dbReference type="PANTHER" id="PTHR30118">
    <property type="entry name" value="HTH-TYPE TRANSCRIPTIONAL REGULATOR LEUO-RELATED"/>
    <property type="match status" value="1"/>
</dbReference>
<evidence type="ECO:0000313" key="6">
    <source>
        <dbReference type="EMBL" id="MCV2868724.1"/>
    </source>
</evidence>
<dbReference type="InterPro" id="IPR050389">
    <property type="entry name" value="LysR-type_TF"/>
</dbReference>
<feature type="domain" description="HTH lysR-type" evidence="5">
    <location>
        <begin position="4"/>
        <end position="61"/>
    </location>
</feature>
<name>A0ABT2ZC53_9RHOB</name>
<dbReference type="Gene3D" id="3.40.190.10">
    <property type="entry name" value="Periplasmic binding protein-like II"/>
    <property type="match status" value="2"/>
</dbReference>
<dbReference type="Gene3D" id="1.10.10.10">
    <property type="entry name" value="Winged helix-like DNA-binding domain superfamily/Winged helix DNA-binding domain"/>
    <property type="match status" value="1"/>
</dbReference>
<keyword evidence="4" id="KW-0804">Transcription</keyword>
<comment type="similarity">
    <text evidence="1">Belongs to the LysR transcriptional regulatory family.</text>
</comment>
<evidence type="ECO:0000256" key="1">
    <source>
        <dbReference type="ARBA" id="ARBA00009437"/>
    </source>
</evidence>
<evidence type="ECO:0000256" key="4">
    <source>
        <dbReference type="ARBA" id="ARBA00023163"/>
    </source>
</evidence>
<evidence type="ECO:0000256" key="3">
    <source>
        <dbReference type="ARBA" id="ARBA00023125"/>
    </source>
</evidence>
<organism evidence="6 7">
    <name type="scientific">Albidovulum marisflavi</name>
    <dbReference type="NCBI Taxonomy" id="2984159"/>
    <lineage>
        <taxon>Bacteria</taxon>
        <taxon>Pseudomonadati</taxon>
        <taxon>Pseudomonadota</taxon>
        <taxon>Alphaproteobacteria</taxon>
        <taxon>Rhodobacterales</taxon>
        <taxon>Paracoccaceae</taxon>
        <taxon>Albidovulum</taxon>
    </lineage>
</organism>
<gene>
    <name evidence="6" type="ORF">OEW28_08795</name>
</gene>
<evidence type="ECO:0000313" key="7">
    <source>
        <dbReference type="Proteomes" id="UP001652542"/>
    </source>
</evidence>
<protein>
    <submittedName>
        <fullName evidence="6">LysR family transcriptional regulator</fullName>
    </submittedName>
</protein>
<dbReference type="EMBL" id="JAOWKY010000001">
    <property type="protein sequence ID" value="MCV2868724.1"/>
    <property type="molecule type" value="Genomic_DNA"/>
</dbReference>
<dbReference type="PANTHER" id="PTHR30118:SF15">
    <property type="entry name" value="TRANSCRIPTIONAL REGULATORY PROTEIN"/>
    <property type="match status" value="1"/>
</dbReference>
<reference evidence="6 7" key="1">
    <citation type="submission" date="2022-10" db="EMBL/GenBank/DDBJ databases">
        <title>Defluviimonas sp. nov., isolated from ocean surface water.</title>
        <authorList>
            <person name="He W."/>
            <person name="Wang L."/>
            <person name="Zhang D.-F."/>
        </authorList>
    </citation>
    <scope>NUCLEOTIDE SEQUENCE [LARGE SCALE GENOMIC DNA]</scope>
    <source>
        <strain evidence="6 7">WL0002</strain>
    </source>
</reference>
<comment type="caution">
    <text evidence="6">The sequence shown here is derived from an EMBL/GenBank/DDBJ whole genome shotgun (WGS) entry which is preliminary data.</text>
</comment>
<dbReference type="SUPFAM" id="SSF46785">
    <property type="entry name" value="Winged helix' DNA-binding domain"/>
    <property type="match status" value="1"/>
</dbReference>
<dbReference type="SUPFAM" id="SSF53850">
    <property type="entry name" value="Periplasmic binding protein-like II"/>
    <property type="match status" value="1"/>
</dbReference>
<dbReference type="Proteomes" id="UP001652542">
    <property type="component" value="Unassembled WGS sequence"/>
</dbReference>
<keyword evidence="7" id="KW-1185">Reference proteome</keyword>
<evidence type="ECO:0000256" key="2">
    <source>
        <dbReference type="ARBA" id="ARBA00023015"/>
    </source>
</evidence>
<dbReference type="PROSITE" id="PS50931">
    <property type="entry name" value="HTH_LYSR"/>
    <property type="match status" value="1"/>
</dbReference>
<sequence>MHRIDLNLLVVFEVLMDERSVSLAARRLFKTPSAISHALSRLREQTGDPLMVMVAGRMEPSPYAFRLIEDVRPILQSVRRAMQRNLAFDPMASHRVFCVAMPVVPELVTRATARLQELAPDVGIDWLQFGERTYADVVSESIDLVLHSADTPLPEGLSCQVLPTIPRFTFARSGHPAVKNWTQQAWIDWPHIIFGSTHGTPETVAERIAKLGVERRVGARVTDYAHIGPLLAETNMLTNQMAVMLGNDIDRFDLRILRPPIDLPEFTFRWVWNTRLTADPGSQWFRTILMSCLDDLVIDATHRVERIGVIEPVRNGD</sequence>
<dbReference type="Pfam" id="PF03466">
    <property type="entry name" value="LysR_substrate"/>
    <property type="match status" value="1"/>
</dbReference>
<dbReference type="InterPro" id="IPR036390">
    <property type="entry name" value="WH_DNA-bd_sf"/>
</dbReference>
<proteinExistence type="inferred from homology"/>
<dbReference type="InterPro" id="IPR005119">
    <property type="entry name" value="LysR_subst-bd"/>
</dbReference>
<dbReference type="Pfam" id="PF00126">
    <property type="entry name" value="HTH_1"/>
    <property type="match status" value="1"/>
</dbReference>
<evidence type="ECO:0000259" key="5">
    <source>
        <dbReference type="PROSITE" id="PS50931"/>
    </source>
</evidence>
<dbReference type="RefSeq" id="WP_263734318.1">
    <property type="nucleotide sequence ID" value="NZ_JAOWKY010000001.1"/>
</dbReference>
<dbReference type="InterPro" id="IPR036388">
    <property type="entry name" value="WH-like_DNA-bd_sf"/>
</dbReference>